<dbReference type="InterPro" id="IPR004358">
    <property type="entry name" value="Sig_transdc_His_kin-like_C"/>
</dbReference>
<dbReference type="InterPro" id="IPR036890">
    <property type="entry name" value="HATPase_C_sf"/>
</dbReference>
<protein>
    <recommendedName>
        <fullName evidence="2">histidine kinase</fullName>
        <ecNumber evidence="2">2.7.13.3</ecNumber>
    </recommendedName>
</protein>
<proteinExistence type="predicted"/>
<evidence type="ECO:0000259" key="7">
    <source>
        <dbReference type="PROSITE" id="PS50109"/>
    </source>
</evidence>
<dbReference type="PANTHER" id="PTHR43711:SF1">
    <property type="entry name" value="HISTIDINE KINASE 1"/>
    <property type="match status" value="1"/>
</dbReference>
<evidence type="ECO:0000256" key="2">
    <source>
        <dbReference type="ARBA" id="ARBA00012438"/>
    </source>
</evidence>
<dbReference type="EC" id="2.7.13.3" evidence="2"/>
<dbReference type="SMART" id="SM00387">
    <property type="entry name" value="HATPase_c"/>
    <property type="match status" value="1"/>
</dbReference>
<comment type="caution">
    <text evidence="8">The sequence shown here is derived from an EMBL/GenBank/DDBJ whole genome shotgun (WGS) entry which is preliminary data.</text>
</comment>
<reference evidence="8 9" key="1">
    <citation type="submission" date="2022-04" db="EMBL/GenBank/DDBJ databases">
        <title>Positive selection, recombination, and allopatry shape intraspecific diversity of widespread and dominant cyanobacteria.</title>
        <authorList>
            <person name="Wei J."/>
            <person name="Shu W."/>
            <person name="Hu C."/>
        </authorList>
    </citation>
    <scope>NUCLEOTIDE SEQUENCE [LARGE SCALE GENOMIC DNA]</scope>
    <source>
        <strain evidence="8 9">GB2-A4</strain>
    </source>
</reference>
<dbReference type="InterPro" id="IPR036097">
    <property type="entry name" value="HisK_dim/P_sf"/>
</dbReference>
<dbReference type="SMART" id="SM00388">
    <property type="entry name" value="HisKA"/>
    <property type="match status" value="1"/>
</dbReference>
<evidence type="ECO:0000256" key="6">
    <source>
        <dbReference type="ARBA" id="ARBA00023012"/>
    </source>
</evidence>
<evidence type="ECO:0000313" key="9">
    <source>
        <dbReference type="Proteomes" id="UP001464891"/>
    </source>
</evidence>
<dbReference type="CDD" id="cd00075">
    <property type="entry name" value="HATPase"/>
    <property type="match status" value="1"/>
</dbReference>
<dbReference type="EMBL" id="JAMPKM010000013">
    <property type="protein sequence ID" value="MEP0819252.1"/>
    <property type="molecule type" value="Genomic_DNA"/>
</dbReference>
<evidence type="ECO:0000256" key="3">
    <source>
        <dbReference type="ARBA" id="ARBA00022553"/>
    </source>
</evidence>
<comment type="catalytic activity">
    <reaction evidence="1">
        <text>ATP + protein L-histidine = ADP + protein N-phospho-L-histidine.</text>
        <dbReference type="EC" id="2.7.13.3"/>
    </reaction>
</comment>
<dbReference type="Gene3D" id="1.10.287.130">
    <property type="match status" value="1"/>
</dbReference>
<dbReference type="SUPFAM" id="SSF55874">
    <property type="entry name" value="ATPase domain of HSP90 chaperone/DNA topoisomerase II/histidine kinase"/>
    <property type="match status" value="1"/>
</dbReference>
<dbReference type="CDD" id="cd00082">
    <property type="entry name" value="HisKA"/>
    <property type="match status" value="1"/>
</dbReference>
<keyword evidence="8" id="KW-0067">ATP-binding</keyword>
<name>A0ABV0JBT5_9CYAN</name>
<keyword evidence="9" id="KW-1185">Reference proteome</keyword>
<feature type="domain" description="Histidine kinase" evidence="7">
    <location>
        <begin position="7"/>
        <end position="225"/>
    </location>
</feature>
<dbReference type="InterPro" id="IPR003594">
    <property type="entry name" value="HATPase_dom"/>
</dbReference>
<dbReference type="InterPro" id="IPR005467">
    <property type="entry name" value="His_kinase_dom"/>
</dbReference>
<gene>
    <name evidence="8" type="ORF">NC998_19305</name>
</gene>
<dbReference type="PROSITE" id="PS50109">
    <property type="entry name" value="HIS_KIN"/>
    <property type="match status" value="1"/>
</dbReference>
<evidence type="ECO:0000313" key="8">
    <source>
        <dbReference type="EMBL" id="MEP0819252.1"/>
    </source>
</evidence>
<evidence type="ECO:0000256" key="1">
    <source>
        <dbReference type="ARBA" id="ARBA00000085"/>
    </source>
</evidence>
<keyword evidence="6" id="KW-0902">Two-component regulatory system</keyword>
<dbReference type="PANTHER" id="PTHR43711">
    <property type="entry name" value="TWO-COMPONENT HISTIDINE KINASE"/>
    <property type="match status" value="1"/>
</dbReference>
<keyword evidence="3" id="KW-0597">Phosphoprotein</keyword>
<dbReference type="Gene3D" id="3.30.565.10">
    <property type="entry name" value="Histidine kinase-like ATPase, C-terminal domain"/>
    <property type="match status" value="1"/>
</dbReference>
<dbReference type="GO" id="GO:0005524">
    <property type="term" value="F:ATP binding"/>
    <property type="evidence" value="ECO:0007669"/>
    <property type="project" value="UniProtKB-KW"/>
</dbReference>
<dbReference type="Pfam" id="PF02518">
    <property type="entry name" value="HATPase_c"/>
    <property type="match status" value="1"/>
</dbReference>
<keyword evidence="4" id="KW-0808">Transferase</keyword>
<evidence type="ECO:0000256" key="5">
    <source>
        <dbReference type="ARBA" id="ARBA00022777"/>
    </source>
</evidence>
<dbReference type="InterPro" id="IPR050736">
    <property type="entry name" value="Sensor_HK_Regulatory"/>
</dbReference>
<dbReference type="Pfam" id="PF00512">
    <property type="entry name" value="HisKA"/>
    <property type="match status" value="1"/>
</dbReference>
<keyword evidence="5" id="KW-0418">Kinase</keyword>
<keyword evidence="8" id="KW-0547">Nucleotide-binding</keyword>
<sequence>MQQFTADAAHELRTPIAAIRATVEAVENTASLSPEDVQDTLGAIARQNHRLAALVQDLLLLSRMDQKKSVDRHQSCCLNDLISDLVESLSVLEIAAPIQLTAQIRANEPLYVIGDENQLSRLIANLIVNALQYTPNGGIVTVTLEQADTHALIYIQDTGIGIASEHQLRIFERFYRVSGDRSRQTGGTGLGLAIAKAIVEAQQGRLKVQSELGKGSTFTICLPLK</sequence>
<evidence type="ECO:0000256" key="4">
    <source>
        <dbReference type="ARBA" id="ARBA00022679"/>
    </source>
</evidence>
<accession>A0ABV0JBT5</accession>
<dbReference type="SUPFAM" id="SSF47384">
    <property type="entry name" value="Homodimeric domain of signal transducing histidine kinase"/>
    <property type="match status" value="1"/>
</dbReference>
<dbReference type="PRINTS" id="PR00344">
    <property type="entry name" value="BCTRLSENSOR"/>
</dbReference>
<organism evidence="8 9">
    <name type="scientific">Trichocoleus desertorum GB2-A4</name>
    <dbReference type="NCBI Taxonomy" id="2933944"/>
    <lineage>
        <taxon>Bacteria</taxon>
        <taxon>Bacillati</taxon>
        <taxon>Cyanobacteriota</taxon>
        <taxon>Cyanophyceae</taxon>
        <taxon>Leptolyngbyales</taxon>
        <taxon>Trichocoleusaceae</taxon>
        <taxon>Trichocoleus</taxon>
    </lineage>
</organism>
<dbReference type="Proteomes" id="UP001464891">
    <property type="component" value="Unassembled WGS sequence"/>
</dbReference>
<dbReference type="InterPro" id="IPR003661">
    <property type="entry name" value="HisK_dim/P_dom"/>
</dbReference>